<dbReference type="AlphaFoldDB" id="A0A9W9IXE9"/>
<dbReference type="OrthoDB" id="2279190at2759"/>
<feature type="compositionally biased region" description="Basic and acidic residues" evidence="1">
    <location>
        <begin position="92"/>
        <end position="101"/>
    </location>
</feature>
<evidence type="ECO:0000256" key="1">
    <source>
        <dbReference type="SAM" id="MobiDB-lite"/>
    </source>
</evidence>
<proteinExistence type="predicted"/>
<organism evidence="2 3">
    <name type="scientific">Penicillium cf. viridicatum</name>
    <dbReference type="NCBI Taxonomy" id="2972119"/>
    <lineage>
        <taxon>Eukaryota</taxon>
        <taxon>Fungi</taxon>
        <taxon>Dikarya</taxon>
        <taxon>Ascomycota</taxon>
        <taxon>Pezizomycotina</taxon>
        <taxon>Eurotiomycetes</taxon>
        <taxon>Eurotiomycetidae</taxon>
        <taxon>Eurotiales</taxon>
        <taxon>Aspergillaceae</taxon>
        <taxon>Penicillium</taxon>
    </lineage>
</organism>
<sequence length="133" mass="13815">MAKKNKSQKAKSDEKPPKGPRLSHNITPNDTTEGLSEADFPPLPNSPTTESVPALGGRKGNPADDTLGAVGETANGALPSTGGLTIPGVTDTGKKDGEDDKGSLQIKIHLNLHAKIKLELDAQIYGDIVIGLL</sequence>
<feature type="compositionally biased region" description="Polar residues" evidence="1">
    <location>
        <begin position="24"/>
        <end position="34"/>
    </location>
</feature>
<name>A0A9W9IXE9_9EURO</name>
<feature type="region of interest" description="Disordered" evidence="1">
    <location>
        <begin position="1"/>
        <end position="101"/>
    </location>
</feature>
<gene>
    <name evidence="2" type="ORF">N7449_011309</name>
</gene>
<reference evidence="2" key="2">
    <citation type="journal article" date="2023" name="IMA Fungus">
        <title>Comparative genomic study of the Penicillium genus elucidates a diverse pangenome and 15 lateral gene transfer events.</title>
        <authorList>
            <person name="Petersen C."/>
            <person name="Sorensen T."/>
            <person name="Nielsen M.R."/>
            <person name="Sondergaard T.E."/>
            <person name="Sorensen J.L."/>
            <person name="Fitzpatrick D.A."/>
            <person name="Frisvad J.C."/>
            <person name="Nielsen K.L."/>
        </authorList>
    </citation>
    <scope>NUCLEOTIDE SEQUENCE</scope>
    <source>
        <strain evidence="2">IBT 20477</strain>
    </source>
</reference>
<reference evidence="2" key="1">
    <citation type="submission" date="2022-11" db="EMBL/GenBank/DDBJ databases">
        <authorList>
            <person name="Petersen C."/>
        </authorList>
    </citation>
    <scope>NUCLEOTIDE SEQUENCE</scope>
    <source>
        <strain evidence="2">IBT 20477</strain>
    </source>
</reference>
<comment type="caution">
    <text evidence="2">The sequence shown here is derived from an EMBL/GenBank/DDBJ whole genome shotgun (WGS) entry which is preliminary data.</text>
</comment>
<protein>
    <submittedName>
        <fullName evidence="2">Uncharacterized protein</fullName>
    </submittedName>
</protein>
<dbReference type="Proteomes" id="UP001150942">
    <property type="component" value="Unassembled WGS sequence"/>
</dbReference>
<evidence type="ECO:0000313" key="2">
    <source>
        <dbReference type="EMBL" id="KAJ5186545.1"/>
    </source>
</evidence>
<accession>A0A9W9IXE9</accession>
<dbReference type="EMBL" id="JAPQKQ010000008">
    <property type="protein sequence ID" value="KAJ5186545.1"/>
    <property type="molecule type" value="Genomic_DNA"/>
</dbReference>
<evidence type="ECO:0000313" key="3">
    <source>
        <dbReference type="Proteomes" id="UP001150942"/>
    </source>
</evidence>
<keyword evidence="3" id="KW-1185">Reference proteome</keyword>